<dbReference type="GO" id="GO:0004493">
    <property type="term" value="F:methylmalonyl-CoA epimerase activity"/>
    <property type="evidence" value="ECO:0007669"/>
    <property type="project" value="TreeGrafter"/>
</dbReference>
<dbReference type="PANTHER" id="PTHR43048">
    <property type="entry name" value="METHYLMALONYL-COA EPIMERASE"/>
    <property type="match status" value="1"/>
</dbReference>
<dbReference type="GO" id="GO:0051213">
    <property type="term" value="F:dioxygenase activity"/>
    <property type="evidence" value="ECO:0007669"/>
    <property type="project" value="UniProtKB-KW"/>
</dbReference>
<dbReference type="InterPro" id="IPR029068">
    <property type="entry name" value="Glyas_Bleomycin-R_OHBP_Dase"/>
</dbReference>
<keyword evidence="3" id="KW-0456">Lyase</keyword>
<dbReference type="SUPFAM" id="SSF54593">
    <property type="entry name" value="Glyoxalase/Bleomycin resistance protein/Dihydroxybiphenyl dioxygenase"/>
    <property type="match status" value="1"/>
</dbReference>
<organism evidence="3 4">
    <name type="scientific">Yoonia maricola</name>
    <dbReference type="NCBI Taxonomy" id="420999"/>
    <lineage>
        <taxon>Bacteria</taxon>
        <taxon>Pseudomonadati</taxon>
        <taxon>Pseudomonadota</taxon>
        <taxon>Alphaproteobacteria</taxon>
        <taxon>Rhodobacterales</taxon>
        <taxon>Paracoccaceae</taxon>
        <taxon>Yoonia</taxon>
    </lineage>
</organism>
<evidence type="ECO:0000313" key="4">
    <source>
        <dbReference type="Proteomes" id="UP000228531"/>
    </source>
</evidence>
<keyword evidence="3" id="KW-0223">Dioxygenase</keyword>
<protein>
    <submittedName>
        <fullName evidence="3">Catechol 2,3-dioxygenase-like lactoylglutathione lyase family enzyme</fullName>
    </submittedName>
</protein>
<dbReference type="GO" id="GO:0046491">
    <property type="term" value="P:L-methylmalonyl-CoA metabolic process"/>
    <property type="evidence" value="ECO:0007669"/>
    <property type="project" value="TreeGrafter"/>
</dbReference>
<keyword evidence="4" id="KW-1185">Reference proteome</keyword>
<name>A0A2M8WM48_9RHOB</name>
<comment type="caution">
    <text evidence="3">The sequence shown here is derived from an EMBL/GenBank/DDBJ whole genome shotgun (WGS) entry which is preliminary data.</text>
</comment>
<dbReference type="PANTHER" id="PTHR43048:SF3">
    <property type="entry name" value="METHYLMALONYL-COA EPIMERASE, MITOCHONDRIAL"/>
    <property type="match status" value="1"/>
</dbReference>
<sequence>MSQFRYIVSDVDQAVSFYCEQLGFELIEQYGPAMAIVRRGDLDLWLAGPLASAAKPMPDGTKPEPGGWNRCVLVVDNLDGLVASLRTEGKTFRNEVTEGPGGKQILCEDPSGNVLELFEPS</sequence>
<keyword evidence="3" id="KW-0560">Oxidoreductase</keyword>
<gene>
    <name evidence="3" type="ORF">BC777_0842</name>
</gene>
<dbReference type="OrthoDB" id="9792626at2"/>
<keyword evidence="1" id="KW-0479">Metal-binding</keyword>
<dbReference type="Gene3D" id="3.10.180.10">
    <property type="entry name" value="2,3-Dihydroxybiphenyl 1,2-Dioxygenase, domain 1"/>
    <property type="match status" value="1"/>
</dbReference>
<evidence type="ECO:0000256" key="1">
    <source>
        <dbReference type="ARBA" id="ARBA00022723"/>
    </source>
</evidence>
<dbReference type="Pfam" id="PF00903">
    <property type="entry name" value="Glyoxalase"/>
    <property type="match status" value="1"/>
</dbReference>
<dbReference type="Proteomes" id="UP000228531">
    <property type="component" value="Unassembled WGS sequence"/>
</dbReference>
<proteinExistence type="predicted"/>
<accession>A0A2M8WM48</accession>
<reference evidence="3 4" key="1">
    <citation type="submission" date="2017-11" db="EMBL/GenBank/DDBJ databases">
        <title>Genomic Encyclopedia of Archaeal and Bacterial Type Strains, Phase II (KMG-II): From Individual Species to Whole Genera.</title>
        <authorList>
            <person name="Goeker M."/>
        </authorList>
    </citation>
    <scope>NUCLEOTIDE SEQUENCE [LARGE SCALE GENOMIC DNA]</scope>
    <source>
        <strain evidence="3 4">DSM 29128</strain>
    </source>
</reference>
<dbReference type="CDD" id="cd06587">
    <property type="entry name" value="VOC"/>
    <property type="match status" value="1"/>
</dbReference>
<dbReference type="GO" id="GO:0016829">
    <property type="term" value="F:lyase activity"/>
    <property type="evidence" value="ECO:0007669"/>
    <property type="project" value="UniProtKB-KW"/>
</dbReference>
<dbReference type="InterPro" id="IPR037523">
    <property type="entry name" value="VOC_core"/>
</dbReference>
<dbReference type="InterPro" id="IPR051785">
    <property type="entry name" value="MMCE/EMCE_epimerase"/>
</dbReference>
<evidence type="ECO:0000313" key="3">
    <source>
        <dbReference type="EMBL" id="PJI92001.1"/>
    </source>
</evidence>
<dbReference type="GO" id="GO:0046872">
    <property type="term" value="F:metal ion binding"/>
    <property type="evidence" value="ECO:0007669"/>
    <property type="project" value="UniProtKB-KW"/>
</dbReference>
<feature type="domain" description="VOC" evidence="2">
    <location>
        <begin position="1"/>
        <end position="120"/>
    </location>
</feature>
<dbReference type="AlphaFoldDB" id="A0A2M8WM48"/>
<evidence type="ECO:0000259" key="2">
    <source>
        <dbReference type="PROSITE" id="PS51819"/>
    </source>
</evidence>
<dbReference type="PROSITE" id="PS51819">
    <property type="entry name" value="VOC"/>
    <property type="match status" value="1"/>
</dbReference>
<dbReference type="InterPro" id="IPR004360">
    <property type="entry name" value="Glyas_Fos-R_dOase_dom"/>
</dbReference>
<dbReference type="RefSeq" id="WP_100366870.1">
    <property type="nucleotide sequence ID" value="NZ_PGTY01000001.1"/>
</dbReference>
<dbReference type="EMBL" id="PGTY01000001">
    <property type="protein sequence ID" value="PJI92001.1"/>
    <property type="molecule type" value="Genomic_DNA"/>
</dbReference>